<dbReference type="OrthoDB" id="9806536at2"/>
<dbReference type="SUPFAM" id="SSF54909">
    <property type="entry name" value="Dimeric alpha+beta barrel"/>
    <property type="match status" value="1"/>
</dbReference>
<evidence type="ECO:0000313" key="8">
    <source>
        <dbReference type="EMBL" id="KYZ76763.1"/>
    </source>
</evidence>
<dbReference type="SMART" id="SM00344">
    <property type="entry name" value="HTH_ASNC"/>
    <property type="match status" value="1"/>
</dbReference>
<dbReference type="Gene3D" id="1.10.10.10">
    <property type="entry name" value="Winged helix-like DNA-binding domain superfamily/Winged helix DNA-binding domain"/>
    <property type="match status" value="1"/>
</dbReference>
<dbReference type="InterPro" id="IPR050684">
    <property type="entry name" value="HTH-Siroheme_Decarb"/>
</dbReference>
<evidence type="ECO:0000256" key="5">
    <source>
        <dbReference type="ARBA" id="ARBA00048470"/>
    </source>
</evidence>
<dbReference type="InterPro" id="IPR036388">
    <property type="entry name" value="WH-like_DNA-bd_sf"/>
</dbReference>
<name>A0A154BRV0_ANASB</name>
<dbReference type="RefSeq" id="WP_066242780.1">
    <property type="nucleotide sequence ID" value="NZ_LSGP01000017.1"/>
</dbReference>
<comment type="similarity">
    <text evidence="3">Belongs to the Ahb/Nir family.</text>
</comment>
<dbReference type="SUPFAM" id="SSF46785">
    <property type="entry name" value="Winged helix' DNA-binding domain"/>
    <property type="match status" value="1"/>
</dbReference>
<sequence length="149" mass="16905">MLTDFDRQLLNLAQTGLALSPRPYVELARKLNSDEQTVIARLAWLKEQGYIRHIGAFFDSTQLGYIGTLVAVKVRPECLEKVAQSINSYPGVTHNYEREGEYNLWFTLLTPNLTSQQQALATVRELDGVEKLLSMPATKKYKVNVSFKL</sequence>
<dbReference type="InterPro" id="IPR019888">
    <property type="entry name" value="Tscrpt_reg_AsnC-like"/>
</dbReference>
<evidence type="ECO:0000256" key="4">
    <source>
        <dbReference type="ARBA" id="ARBA00023471"/>
    </source>
</evidence>
<feature type="domain" description="Siroheme decarboxylase AsnC-like ligand binding" evidence="6">
    <location>
        <begin position="62"/>
        <end position="142"/>
    </location>
</feature>
<evidence type="ECO:0000256" key="2">
    <source>
        <dbReference type="ARBA" id="ARBA00023444"/>
    </source>
</evidence>
<dbReference type="InterPro" id="IPR011008">
    <property type="entry name" value="Dimeric_a/b-barrel"/>
</dbReference>
<dbReference type="EC" id="4.1.1.111" evidence="4"/>
<reference evidence="8 9" key="1">
    <citation type="submission" date="2016-02" db="EMBL/GenBank/DDBJ databases">
        <title>Anaerosporomusa subterraneum gen. nov., sp. nov., a spore-forming obligate anaerobe isolated from saprolite.</title>
        <authorList>
            <person name="Choi J.K."/>
            <person name="Shah M."/>
            <person name="Yee N."/>
        </authorList>
    </citation>
    <scope>NUCLEOTIDE SEQUENCE [LARGE SCALE GENOMIC DNA]</scope>
    <source>
        <strain evidence="8 9">RU4</strain>
    </source>
</reference>
<dbReference type="AlphaFoldDB" id="A0A154BRV0"/>
<dbReference type="InterPro" id="IPR040523">
    <property type="entry name" value="AsnC_trans_reg2"/>
</dbReference>
<dbReference type="InterPro" id="IPR053953">
    <property type="entry name" value="NirdL-like_HTH"/>
</dbReference>
<dbReference type="Pfam" id="PF17805">
    <property type="entry name" value="AsnC_trans_reg2"/>
    <property type="match status" value="1"/>
</dbReference>
<evidence type="ECO:0000256" key="1">
    <source>
        <dbReference type="ARBA" id="ARBA00023239"/>
    </source>
</evidence>
<comment type="catalytic activity">
    <reaction evidence="5">
        <text>siroheme + 2 H(+) = 12,18-didecarboxysiroheme + 2 CO2</text>
        <dbReference type="Rhea" id="RHEA:19093"/>
        <dbReference type="ChEBI" id="CHEBI:15378"/>
        <dbReference type="ChEBI" id="CHEBI:16526"/>
        <dbReference type="ChEBI" id="CHEBI:60052"/>
        <dbReference type="ChEBI" id="CHEBI:140497"/>
        <dbReference type="EC" id="4.1.1.111"/>
    </reaction>
</comment>
<protein>
    <recommendedName>
        <fullName evidence="4">siroheme decarboxylase</fullName>
        <ecNumber evidence="4">4.1.1.111</ecNumber>
    </recommendedName>
</protein>
<dbReference type="GO" id="GO:0016829">
    <property type="term" value="F:lyase activity"/>
    <property type="evidence" value="ECO:0007669"/>
    <property type="project" value="UniProtKB-KW"/>
</dbReference>
<evidence type="ECO:0000313" key="9">
    <source>
        <dbReference type="Proteomes" id="UP000076268"/>
    </source>
</evidence>
<organism evidence="8 9">
    <name type="scientific">Anaerosporomusa subterranea</name>
    <dbReference type="NCBI Taxonomy" id="1794912"/>
    <lineage>
        <taxon>Bacteria</taxon>
        <taxon>Bacillati</taxon>
        <taxon>Bacillota</taxon>
        <taxon>Negativicutes</taxon>
        <taxon>Acetonemataceae</taxon>
        <taxon>Anaerosporomusa</taxon>
    </lineage>
</organism>
<dbReference type="STRING" id="1794912.AXX12_10150"/>
<dbReference type="Gene3D" id="3.30.70.3460">
    <property type="match status" value="1"/>
</dbReference>
<dbReference type="Proteomes" id="UP000076268">
    <property type="component" value="Unassembled WGS sequence"/>
</dbReference>
<keyword evidence="9" id="KW-1185">Reference proteome</keyword>
<proteinExistence type="inferred from homology"/>
<evidence type="ECO:0000256" key="3">
    <source>
        <dbReference type="ARBA" id="ARBA00023457"/>
    </source>
</evidence>
<evidence type="ECO:0000259" key="7">
    <source>
        <dbReference type="Pfam" id="PF22451"/>
    </source>
</evidence>
<comment type="pathway">
    <text evidence="2">Porphyrin-containing compound metabolism.</text>
</comment>
<gene>
    <name evidence="8" type="ORF">AXX12_10150</name>
</gene>
<dbReference type="PANTHER" id="PTHR43413">
    <property type="entry name" value="TRANSCRIPTIONAL REGULATOR, ASNC FAMILY"/>
    <property type="match status" value="1"/>
</dbReference>
<dbReference type="EMBL" id="LSGP01000017">
    <property type="protein sequence ID" value="KYZ76763.1"/>
    <property type="molecule type" value="Genomic_DNA"/>
</dbReference>
<dbReference type="PANTHER" id="PTHR43413:SF1">
    <property type="entry name" value="SIROHEME DECARBOXYLASE NIRL SUBUNIT"/>
    <property type="match status" value="1"/>
</dbReference>
<keyword evidence="1" id="KW-0456">Lyase</keyword>
<comment type="caution">
    <text evidence="8">The sequence shown here is derived from an EMBL/GenBank/DDBJ whole genome shotgun (WGS) entry which is preliminary data.</text>
</comment>
<dbReference type="InterPro" id="IPR036390">
    <property type="entry name" value="WH_DNA-bd_sf"/>
</dbReference>
<accession>A0A154BRV0</accession>
<feature type="domain" description="Siroheme decarboxylase NirL-like HTH" evidence="7">
    <location>
        <begin position="6"/>
        <end position="52"/>
    </location>
</feature>
<evidence type="ECO:0000259" key="6">
    <source>
        <dbReference type="Pfam" id="PF17805"/>
    </source>
</evidence>
<dbReference type="Pfam" id="PF22451">
    <property type="entry name" value="NirdL-like_HTH"/>
    <property type="match status" value="1"/>
</dbReference>